<evidence type="ECO:0000259" key="1">
    <source>
        <dbReference type="Pfam" id="PF09643"/>
    </source>
</evidence>
<proteinExistence type="predicted"/>
<dbReference type="Gene3D" id="2.30.30.290">
    <property type="entry name" value="YopX-like domains"/>
    <property type="match status" value="1"/>
</dbReference>
<sequence>MKREIKFRAWDKDKKQIFNVTTLFSIYKGKAEPWVVDNGMYRPKNFVLEQYTGLKDKNGKDIYEGDIVRCEHDYQGTDYNGKVMFFNGGFCVWTGGFRNYVWDDMVPEIIGNIHENPELLEVDE</sequence>
<dbReference type="InterPro" id="IPR023385">
    <property type="entry name" value="YopX-like_C"/>
</dbReference>
<evidence type="ECO:0000313" key="3">
    <source>
        <dbReference type="Proteomes" id="UP000031620"/>
    </source>
</evidence>
<accession>A0A0A1GYG5</accession>
<dbReference type="Pfam" id="PF09643">
    <property type="entry name" value="YopX"/>
    <property type="match status" value="1"/>
</dbReference>
<dbReference type="InterPro" id="IPR010024">
    <property type="entry name" value="CHP16711"/>
</dbReference>
<name>A0A0A1GYG5_9LACO</name>
<reference evidence="2 3" key="1">
    <citation type="submission" date="2014-11" db="EMBL/GenBank/DDBJ databases">
        <title>Complete genome sequence and analysis of Lactobacillus hokkaidonensis LOOC260T.</title>
        <authorList>
            <person name="Tanizawa Y."/>
            <person name="Tohno M."/>
            <person name="Kaminuma E."/>
            <person name="Nakamura Y."/>
            <person name="Arita M."/>
        </authorList>
    </citation>
    <scope>NUCLEOTIDE SEQUENCE [LARGE SCALE GENOMIC DNA]</scope>
    <source>
        <strain evidence="2 3">LOOC260</strain>
    </source>
</reference>
<dbReference type="RefSeq" id="WP_041093970.1">
    <property type="nucleotide sequence ID" value="NZ_AP014680.1"/>
</dbReference>
<dbReference type="NCBIfam" id="TIGR01671">
    <property type="entry name" value="phage_TIGR01671"/>
    <property type="match status" value="1"/>
</dbReference>
<dbReference type="KEGG" id="lho:LOOC260_114380"/>
<organism evidence="2 3">
    <name type="scientific">Paucilactobacillus hokkaidonensis JCM 18461</name>
    <dbReference type="NCBI Taxonomy" id="1291742"/>
    <lineage>
        <taxon>Bacteria</taxon>
        <taxon>Bacillati</taxon>
        <taxon>Bacillota</taxon>
        <taxon>Bacilli</taxon>
        <taxon>Lactobacillales</taxon>
        <taxon>Lactobacillaceae</taxon>
        <taxon>Paucilactobacillus</taxon>
    </lineage>
</organism>
<evidence type="ECO:0000313" key="2">
    <source>
        <dbReference type="EMBL" id="BAP85974.1"/>
    </source>
</evidence>
<dbReference type="InterPro" id="IPR019096">
    <property type="entry name" value="YopX_protein"/>
</dbReference>
<gene>
    <name evidence="2" type="ORF">LOOC260_114380</name>
</gene>
<protein>
    <recommendedName>
        <fullName evidence="1">YopX protein domain-containing protein</fullName>
    </recommendedName>
</protein>
<dbReference type="Proteomes" id="UP000031620">
    <property type="component" value="Chromosome"/>
</dbReference>
<dbReference type="AlphaFoldDB" id="A0A0A1GYG5"/>
<dbReference type="STRING" id="1291742.LOOC260_114380"/>
<dbReference type="EMBL" id="AP014680">
    <property type="protein sequence ID" value="BAP85974.1"/>
    <property type="molecule type" value="Genomic_DNA"/>
</dbReference>
<dbReference type="HOGENOM" id="CLU_107462_3_1_9"/>
<feature type="domain" description="YopX protein" evidence="1">
    <location>
        <begin position="6"/>
        <end position="121"/>
    </location>
</feature>
<dbReference type="SUPFAM" id="SSF159006">
    <property type="entry name" value="YopX-like"/>
    <property type="match status" value="1"/>
</dbReference>